<accession>A0ABW6BH88</accession>
<evidence type="ECO:0000313" key="6">
    <source>
        <dbReference type="EMBL" id="MFD2967983.1"/>
    </source>
</evidence>
<keyword evidence="3 4" id="KW-0413">Isomerase</keyword>
<dbReference type="InterPro" id="IPR046357">
    <property type="entry name" value="PPIase_dom_sf"/>
</dbReference>
<name>A0ABW6BH88_9SPHI</name>
<comment type="caution">
    <text evidence="6">The sequence shown here is derived from an EMBL/GenBank/DDBJ whole genome shotgun (WGS) entry which is preliminary data.</text>
</comment>
<feature type="domain" description="PPIase FKBP-type" evidence="5">
    <location>
        <begin position="101"/>
        <end position="204"/>
    </location>
</feature>
<sequence>MNILPKLAIIVTLAVATFSSCSKNNDLDYEKALEEQRIQDSINNARIQKLLKEQAPAIKAFADANLVNAKLDTATGIWYQLVQAGDDASYTYMVMNNSLVVPNITAKYKGTLLDGTVFDQSPIDKDFTSSLRNVIGAWQLAFFPKSISVNGNTYKVGGLTTNGLKKGGKIKFVTPSPWAYDAQSMDKIPANSPLYFELDVVDVK</sequence>
<evidence type="ECO:0000259" key="5">
    <source>
        <dbReference type="PROSITE" id="PS50059"/>
    </source>
</evidence>
<dbReference type="Gene3D" id="3.10.50.40">
    <property type="match status" value="1"/>
</dbReference>
<dbReference type="Proteomes" id="UP001597525">
    <property type="component" value="Unassembled WGS sequence"/>
</dbReference>
<dbReference type="EMBL" id="JBHUPB010000008">
    <property type="protein sequence ID" value="MFD2967983.1"/>
    <property type="molecule type" value="Genomic_DNA"/>
</dbReference>
<evidence type="ECO:0000256" key="2">
    <source>
        <dbReference type="ARBA" id="ARBA00023110"/>
    </source>
</evidence>
<dbReference type="PROSITE" id="PS51257">
    <property type="entry name" value="PROKAR_LIPOPROTEIN"/>
    <property type="match status" value="1"/>
</dbReference>
<dbReference type="RefSeq" id="WP_320186021.1">
    <property type="nucleotide sequence ID" value="NZ_CP138332.1"/>
</dbReference>
<reference evidence="7" key="1">
    <citation type="journal article" date="2019" name="Int. J. Syst. Evol. Microbiol.">
        <title>The Global Catalogue of Microorganisms (GCM) 10K type strain sequencing project: providing services to taxonomists for standard genome sequencing and annotation.</title>
        <authorList>
            <consortium name="The Broad Institute Genomics Platform"/>
            <consortium name="The Broad Institute Genome Sequencing Center for Infectious Disease"/>
            <person name="Wu L."/>
            <person name="Ma J."/>
        </authorList>
    </citation>
    <scope>NUCLEOTIDE SEQUENCE [LARGE SCALE GENOMIC DNA]</scope>
    <source>
        <strain evidence="7">KCTC 22814</strain>
    </source>
</reference>
<dbReference type="PROSITE" id="PS50059">
    <property type="entry name" value="FKBP_PPIASE"/>
    <property type="match status" value="1"/>
</dbReference>
<dbReference type="Pfam" id="PF00254">
    <property type="entry name" value="FKBP_C"/>
    <property type="match status" value="1"/>
</dbReference>
<comment type="catalytic activity">
    <reaction evidence="1 3 4">
        <text>[protein]-peptidylproline (omega=180) = [protein]-peptidylproline (omega=0)</text>
        <dbReference type="Rhea" id="RHEA:16237"/>
        <dbReference type="Rhea" id="RHEA-COMP:10747"/>
        <dbReference type="Rhea" id="RHEA-COMP:10748"/>
        <dbReference type="ChEBI" id="CHEBI:83833"/>
        <dbReference type="ChEBI" id="CHEBI:83834"/>
        <dbReference type="EC" id="5.2.1.8"/>
    </reaction>
</comment>
<keyword evidence="7" id="KW-1185">Reference proteome</keyword>
<evidence type="ECO:0000256" key="4">
    <source>
        <dbReference type="RuleBase" id="RU003915"/>
    </source>
</evidence>
<organism evidence="6 7">
    <name type="scientific">Sphingobacterium bambusae</name>
    <dbReference type="NCBI Taxonomy" id="662858"/>
    <lineage>
        <taxon>Bacteria</taxon>
        <taxon>Pseudomonadati</taxon>
        <taxon>Bacteroidota</taxon>
        <taxon>Sphingobacteriia</taxon>
        <taxon>Sphingobacteriales</taxon>
        <taxon>Sphingobacteriaceae</taxon>
        <taxon>Sphingobacterium</taxon>
    </lineage>
</organism>
<keyword evidence="2 3" id="KW-0697">Rotamase</keyword>
<dbReference type="SUPFAM" id="SSF54534">
    <property type="entry name" value="FKBP-like"/>
    <property type="match status" value="1"/>
</dbReference>
<evidence type="ECO:0000256" key="3">
    <source>
        <dbReference type="PROSITE-ProRule" id="PRU00277"/>
    </source>
</evidence>
<dbReference type="InterPro" id="IPR001179">
    <property type="entry name" value="PPIase_FKBP_dom"/>
</dbReference>
<comment type="similarity">
    <text evidence="4">Belongs to the FKBP-type PPIase family.</text>
</comment>
<evidence type="ECO:0000256" key="1">
    <source>
        <dbReference type="ARBA" id="ARBA00000971"/>
    </source>
</evidence>
<proteinExistence type="inferred from homology"/>
<dbReference type="GO" id="GO:0003755">
    <property type="term" value="F:peptidyl-prolyl cis-trans isomerase activity"/>
    <property type="evidence" value="ECO:0007669"/>
    <property type="project" value="UniProtKB-EC"/>
</dbReference>
<gene>
    <name evidence="6" type="ORF">ACFS7Y_11315</name>
</gene>
<protein>
    <recommendedName>
        <fullName evidence="4">Peptidyl-prolyl cis-trans isomerase</fullName>
        <ecNumber evidence="4">5.2.1.8</ecNumber>
    </recommendedName>
</protein>
<evidence type="ECO:0000313" key="7">
    <source>
        <dbReference type="Proteomes" id="UP001597525"/>
    </source>
</evidence>
<dbReference type="EC" id="5.2.1.8" evidence="4"/>